<dbReference type="Proteomes" id="UP000248882">
    <property type="component" value="Unassembled WGS sequence"/>
</dbReference>
<reference evidence="1 2" key="1">
    <citation type="submission" date="2018-06" db="EMBL/GenBank/DDBJ databases">
        <title>Genomic Encyclopedia of Archaeal and Bacterial Type Strains, Phase II (KMG-II): from individual species to whole genera.</title>
        <authorList>
            <person name="Goeker M."/>
        </authorList>
    </citation>
    <scope>NUCLEOTIDE SEQUENCE [LARGE SCALE GENOMIC DNA]</scope>
    <source>
        <strain evidence="1 2">DSM 19830</strain>
    </source>
</reference>
<dbReference type="RefSeq" id="WP_262510141.1">
    <property type="nucleotide sequence ID" value="NZ_QKZT01000013.1"/>
</dbReference>
<dbReference type="AlphaFoldDB" id="A0A2W7QUZ7"/>
<dbReference type="EMBL" id="QKZT01000013">
    <property type="protein sequence ID" value="PZX49920.1"/>
    <property type="molecule type" value="Genomic_DNA"/>
</dbReference>
<evidence type="ECO:0000313" key="1">
    <source>
        <dbReference type="EMBL" id="PZX49920.1"/>
    </source>
</evidence>
<dbReference type="InterPro" id="IPR024072">
    <property type="entry name" value="DHFR-like_dom_sf"/>
</dbReference>
<proteinExistence type="predicted"/>
<keyword evidence="2" id="KW-1185">Reference proteome</keyword>
<organism evidence="1 2">
    <name type="scientific">Algoriphagus chordae</name>
    <dbReference type="NCBI Taxonomy" id="237019"/>
    <lineage>
        <taxon>Bacteria</taxon>
        <taxon>Pseudomonadati</taxon>
        <taxon>Bacteroidota</taxon>
        <taxon>Cytophagia</taxon>
        <taxon>Cytophagales</taxon>
        <taxon>Cyclobacteriaceae</taxon>
        <taxon>Algoriphagus</taxon>
    </lineage>
</organism>
<protein>
    <submittedName>
        <fullName evidence="1">Uncharacterized protein</fullName>
    </submittedName>
</protein>
<gene>
    <name evidence="1" type="ORF">LV85_02983</name>
</gene>
<name>A0A2W7QUZ7_9BACT</name>
<evidence type="ECO:0000313" key="2">
    <source>
        <dbReference type="Proteomes" id="UP000248882"/>
    </source>
</evidence>
<sequence>MNKVIYYVASSLDGFIAGENDDGMQKAPQSGRLLLNIGAKPIL</sequence>
<dbReference type="Gene3D" id="3.40.430.10">
    <property type="entry name" value="Dihydrofolate Reductase, subunit A"/>
    <property type="match status" value="1"/>
</dbReference>
<comment type="caution">
    <text evidence="1">The sequence shown here is derived from an EMBL/GenBank/DDBJ whole genome shotgun (WGS) entry which is preliminary data.</text>
</comment>
<accession>A0A2W7QUZ7</accession>